<feature type="transmembrane region" description="Helical" evidence="5">
    <location>
        <begin position="123"/>
        <end position="141"/>
    </location>
</feature>
<dbReference type="PANTHER" id="PTHR37451:SF1">
    <property type="entry name" value="MARVEL DOMAIN-CONTAINING PROTEIN"/>
    <property type="match status" value="1"/>
</dbReference>
<gene>
    <name evidence="7" type="ORF">FB567DRAFT_521909</name>
</gene>
<feature type="transmembrane region" description="Helical" evidence="5">
    <location>
        <begin position="12"/>
        <end position="31"/>
    </location>
</feature>
<dbReference type="Pfam" id="PF01284">
    <property type="entry name" value="MARVEL"/>
    <property type="match status" value="1"/>
</dbReference>
<keyword evidence="3 5" id="KW-1133">Transmembrane helix</keyword>
<evidence type="ECO:0000256" key="1">
    <source>
        <dbReference type="ARBA" id="ARBA00004141"/>
    </source>
</evidence>
<dbReference type="InterPro" id="IPR008253">
    <property type="entry name" value="Marvel"/>
</dbReference>
<feature type="transmembrane region" description="Helical" evidence="5">
    <location>
        <begin position="43"/>
        <end position="67"/>
    </location>
</feature>
<protein>
    <submittedName>
        <fullName evidence="7">Membrane-associating domain-containing protein</fullName>
    </submittedName>
</protein>
<feature type="domain" description="MARVEL" evidence="6">
    <location>
        <begin position="8"/>
        <end position="134"/>
    </location>
</feature>
<evidence type="ECO:0000313" key="8">
    <source>
        <dbReference type="Proteomes" id="UP000813461"/>
    </source>
</evidence>
<comment type="subcellular location">
    <subcellularLocation>
        <location evidence="1">Membrane</location>
        <topology evidence="1">Multi-pass membrane protein</topology>
    </subcellularLocation>
</comment>
<sequence>MAINWVLPVRGLQAVLAITVLGLMAYVSSWWSSHWRQSSPSEVNFLIFAPSWTILALAPLIAIPLRFSHLLSSSLAKWGLLALEGLTMLYWFGGFIALAVFLSDRICFGTVCDVARASTALSALNWVAWAVTFVVGVVQMFKGGDMSFGRKKSGADVSAGKVEMHQGV</sequence>
<reference evidence="7" key="1">
    <citation type="journal article" date="2021" name="Nat. Commun.">
        <title>Genetic determinants of endophytism in the Arabidopsis root mycobiome.</title>
        <authorList>
            <person name="Mesny F."/>
            <person name="Miyauchi S."/>
            <person name="Thiergart T."/>
            <person name="Pickel B."/>
            <person name="Atanasova L."/>
            <person name="Karlsson M."/>
            <person name="Huettel B."/>
            <person name="Barry K.W."/>
            <person name="Haridas S."/>
            <person name="Chen C."/>
            <person name="Bauer D."/>
            <person name="Andreopoulos W."/>
            <person name="Pangilinan J."/>
            <person name="LaButti K."/>
            <person name="Riley R."/>
            <person name="Lipzen A."/>
            <person name="Clum A."/>
            <person name="Drula E."/>
            <person name="Henrissat B."/>
            <person name="Kohler A."/>
            <person name="Grigoriev I.V."/>
            <person name="Martin F.M."/>
            <person name="Hacquard S."/>
        </authorList>
    </citation>
    <scope>NUCLEOTIDE SEQUENCE</scope>
    <source>
        <strain evidence="7">MPI-SDFR-AT-0120</strain>
    </source>
</reference>
<evidence type="ECO:0000256" key="2">
    <source>
        <dbReference type="ARBA" id="ARBA00022692"/>
    </source>
</evidence>
<evidence type="ECO:0000313" key="7">
    <source>
        <dbReference type="EMBL" id="KAH7089938.1"/>
    </source>
</evidence>
<accession>A0A8K0RCF6</accession>
<evidence type="ECO:0000256" key="4">
    <source>
        <dbReference type="ARBA" id="ARBA00023136"/>
    </source>
</evidence>
<dbReference type="GO" id="GO:0016020">
    <property type="term" value="C:membrane"/>
    <property type="evidence" value="ECO:0007669"/>
    <property type="project" value="UniProtKB-SubCell"/>
</dbReference>
<evidence type="ECO:0000256" key="5">
    <source>
        <dbReference type="SAM" id="Phobius"/>
    </source>
</evidence>
<name>A0A8K0RCF6_9PLEO</name>
<proteinExistence type="predicted"/>
<dbReference type="AlphaFoldDB" id="A0A8K0RCF6"/>
<keyword evidence="8" id="KW-1185">Reference proteome</keyword>
<dbReference type="OrthoDB" id="2117453at2759"/>
<organism evidence="7 8">
    <name type="scientific">Paraphoma chrysanthemicola</name>
    <dbReference type="NCBI Taxonomy" id="798071"/>
    <lineage>
        <taxon>Eukaryota</taxon>
        <taxon>Fungi</taxon>
        <taxon>Dikarya</taxon>
        <taxon>Ascomycota</taxon>
        <taxon>Pezizomycotina</taxon>
        <taxon>Dothideomycetes</taxon>
        <taxon>Pleosporomycetidae</taxon>
        <taxon>Pleosporales</taxon>
        <taxon>Pleosporineae</taxon>
        <taxon>Phaeosphaeriaceae</taxon>
        <taxon>Paraphoma</taxon>
    </lineage>
</organism>
<keyword evidence="4 5" id="KW-0472">Membrane</keyword>
<dbReference type="Proteomes" id="UP000813461">
    <property type="component" value="Unassembled WGS sequence"/>
</dbReference>
<evidence type="ECO:0000259" key="6">
    <source>
        <dbReference type="Pfam" id="PF01284"/>
    </source>
</evidence>
<keyword evidence="2 5" id="KW-0812">Transmembrane</keyword>
<comment type="caution">
    <text evidence="7">The sequence shown here is derived from an EMBL/GenBank/DDBJ whole genome shotgun (WGS) entry which is preliminary data.</text>
</comment>
<evidence type="ECO:0000256" key="3">
    <source>
        <dbReference type="ARBA" id="ARBA00022989"/>
    </source>
</evidence>
<dbReference type="EMBL" id="JAGMVJ010000006">
    <property type="protein sequence ID" value="KAH7089938.1"/>
    <property type="molecule type" value="Genomic_DNA"/>
</dbReference>
<dbReference type="PANTHER" id="PTHR37451">
    <property type="entry name" value="MARVEL DOMAIN"/>
    <property type="match status" value="1"/>
</dbReference>
<feature type="transmembrane region" description="Helical" evidence="5">
    <location>
        <begin position="79"/>
        <end position="103"/>
    </location>
</feature>